<feature type="domain" description="ATPase dynein-related AAA" evidence="1">
    <location>
        <begin position="228"/>
        <end position="403"/>
    </location>
</feature>
<dbReference type="PANTHER" id="PTHR37291">
    <property type="entry name" value="5-METHYLCYTOSINE-SPECIFIC RESTRICTION ENZYME B"/>
    <property type="match status" value="1"/>
</dbReference>
<accession>A0A3G6JD14</accession>
<reference evidence="2" key="1">
    <citation type="submission" date="2018-07" db="EMBL/GenBank/DDBJ databases">
        <authorList>
            <person name="Somerville V."/>
        </authorList>
    </citation>
    <scope>NUCLEOTIDE SEQUENCE</scope>
    <source>
        <strain evidence="2">NWC_2_2</strain>
    </source>
</reference>
<protein>
    <recommendedName>
        <fullName evidence="1">ATPase dynein-related AAA domain-containing protein</fullName>
    </recommendedName>
</protein>
<dbReference type="InterPro" id="IPR011704">
    <property type="entry name" value="ATPase_dyneun-rel_AAA"/>
</dbReference>
<dbReference type="PANTHER" id="PTHR37291:SF1">
    <property type="entry name" value="TYPE IV METHYL-DIRECTED RESTRICTION ENZYME ECOKMCRB SUBUNIT"/>
    <property type="match status" value="1"/>
</dbReference>
<evidence type="ECO:0000313" key="2">
    <source>
        <dbReference type="EMBL" id="AZA15606.1"/>
    </source>
</evidence>
<dbReference type="GO" id="GO:0005524">
    <property type="term" value="F:ATP binding"/>
    <property type="evidence" value="ECO:0007669"/>
    <property type="project" value="InterPro"/>
</dbReference>
<dbReference type="Gene3D" id="3.40.50.300">
    <property type="entry name" value="P-loop containing nucleotide triphosphate hydrolases"/>
    <property type="match status" value="1"/>
</dbReference>
<dbReference type="AlphaFoldDB" id="A0A3G6JD14"/>
<dbReference type="InterPro" id="IPR052934">
    <property type="entry name" value="Methyl-DNA_Rec/Restrict_Enz"/>
</dbReference>
<evidence type="ECO:0000259" key="1">
    <source>
        <dbReference type="Pfam" id="PF07728"/>
    </source>
</evidence>
<dbReference type="SUPFAM" id="SSF52540">
    <property type="entry name" value="P-loop containing nucleoside triphosphate hydrolases"/>
    <property type="match status" value="1"/>
</dbReference>
<sequence>MSSSDKVRDFEEYFQQVAAKVKDISGLNLSSDKYDSVFTKSLRTTNLLNKQGSTSKQSHIAITGKSRDIFPYINIASYTDVDGDNAFKSFYVLKVKMTFYLSNFEYAKAPSVDIFAGKSSVDAGVSVKLSRPNNGPQIELGNTTQSDENSRVFRELFDEGDVLVLLKRKKQLHYDAFILRKDDVGDLPIDCIGMLKGKTVTTLVDEDSFEFSSQTGQDIPKAVTGGKNVIFYGAPGTGKSYGIKYFIRENGLPDYDPKVGNPLVFRVTLHPEYDYSDLVGQLRPSVKENDRVTYELAPGVFTSALKKAVENPDKHVFLIMEEMSRSNVAAVFGDLFQLLDRDATGRSQYSINNELLANKVFGIGPDQANDFPVFLPSNLTIIGTVNTNDQNVFVMDTAFKRRFLWKYVSTNIDLAHFTNNAKIEIATNYSIDWAVFYQSLNHFIVADLGLAEDKQIGPYFINFQDEGKVDENGQPVLVNRKQATELVRDKLLQYLWEDVAKVAQNTFVDKKLFDDQKISCFADLYDKFGHEQVFSKEFVDELGIKVAKVKKEADFEHAEN</sequence>
<dbReference type="EMBL" id="CP031023">
    <property type="protein sequence ID" value="AZA15606.1"/>
    <property type="molecule type" value="Genomic_DNA"/>
</dbReference>
<dbReference type="RefSeq" id="WP_231524254.1">
    <property type="nucleotide sequence ID" value="NZ_JAJNUJ010000027.1"/>
</dbReference>
<proteinExistence type="predicted"/>
<gene>
    <name evidence="2" type="ORF">DQL93_02655</name>
</gene>
<organism evidence="2">
    <name type="scientific">Lactobacillus delbrueckii subsp. lactis</name>
    <dbReference type="NCBI Taxonomy" id="29397"/>
    <lineage>
        <taxon>Bacteria</taxon>
        <taxon>Bacillati</taxon>
        <taxon>Bacillota</taxon>
        <taxon>Bacilli</taxon>
        <taxon>Lactobacillales</taxon>
        <taxon>Lactobacillaceae</taxon>
        <taxon>Lactobacillus</taxon>
    </lineage>
</organism>
<dbReference type="GO" id="GO:0016887">
    <property type="term" value="F:ATP hydrolysis activity"/>
    <property type="evidence" value="ECO:0007669"/>
    <property type="project" value="InterPro"/>
</dbReference>
<name>A0A3G6JD14_LACDL</name>
<dbReference type="InterPro" id="IPR027417">
    <property type="entry name" value="P-loop_NTPase"/>
</dbReference>
<dbReference type="Pfam" id="PF07728">
    <property type="entry name" value="AAA_5"/>
    <property type="match status" value="1"/>
</dbReference>